<accession>A0A4U5TNK0</accession>
<keyword evidence="1" id="KW-0472">Membrane</keyword>
<dbReference type="PIRSF" id="PIRSF009160">
    <property type="entry name" value="UCP009160"/>
    <property type="match status" value="1"/>
</dbReference>
<reference evidence="2 3" key="1">
    <citation type="submission" date="2019-04" db="EMBL/GenBank/DDBJ databases">
        <title>Psychroflexus halotolerans sp. nov., isolated from a marine solar saltern.</title>
        <authorList>
            <person name="Feng X."/>
        </authorList>
    </citation>
    <scope>NUCLEOTIDE SEQUENCE [LARGE SCALE GENOMIC DNA]</scope>
    <source>
        <strain evidence="2 3">WDS2C27</strain>
    </source>
</reference>
<keyword evidence="1" id="KW-0812">Transmembrane</keyword>
<feature type="transmembrane region" description="Helical" evidence="1">
    <location>
        <begin position="37"/>
        <end position="54"/>
    </location>
</feature>
<evidence type="ECO:0000313" key="3">
    <source>
        <dbReference type="Proteomes" id="UP000306552"/>
    </source>
</evidence>
<sequence length="245" mass="26625">MAIIKSGNPALSDKRLKVERLSTDTPMTAKGAVQKTLLLLAIVVLTGSVSWSMAASNPSLAQALTIGGAIAGFITALIIIFKQTMAPVLSPLYAVFQGVCLGAISMLYENLYDGIVLQAILITLCILLVMLSLYQYKIIKVTEKFRMGVIAATGGVALVYVLSFVLGFFGVQIPYIHGGGIMSIGFSVVVVVIASLNLVLDFDFFDKGEEKQLPKYMEWYGAFGLMVTLIWLYLEILRLLGKSRR</sequence>
<keyword evidence="3" id="KW-1185">Reference proteome</keyword>
<feature type="transmembrane region" description="Helical" evidence="1">
    <location>
        <begin position="60"/>
        <end position="81"/>
    </location>
</feature>
<evidence type="ECO:0000256" key="1">
    <source>
        <dbReference type="SAM" id="Phobius"/>
    </source>
</evidence>
<evidence type="ECO:0000313" key="2">
    <source>
        <dbReference type="EMBL" id="TKS55567.1"/>
    </source>
</evidence>
<name>A0A4U5TNK0_9FLAO</name>
<dbReference type="Proteomes" id="UP000306552">
    <property type="component" value="Unassembled WGS sequence"/>
</dbReference>
<keyword evidence="1" id="KW-1133">Transmembrane helix</keyword>
<dbReference type="PANTHER" id="PTHR41282">
    <property type="entry name" value="CONSERVED TRANSMEMBRANE PROTEIN-RELATED"/>
    <property type="match status" value="1"/>
</dbReference>
<dbReference type="PANTHER" id="PTHR41282:SF1">
    <property type="entry name" value="CONSERVED TRANSMEMBRANE PROTEIN-RELATED"/>
    <property type="match status" value="1"/>
</dbReference>
<protein>
    <submittedName>
        <fullName evidence="2">Bax inhibitor-1/YccA family protein</fullName>
    </submittedName>
</protein>
<dbReference type="Pfam" id="PF12811">
    <property type="entry name" value="BaxI_1"/>
    <property type="match status" value="1"/>
</dbReference>
<organism evidence="2 3">
    <name type="scientific">Mesohalobacter halotolerans</name>
    <dbReference type="NCBI Taxonomy" id="1883405"/>
    <lineage>
        <taxon>Bacteria</taxon>
        <taxon>Pseudomonadati</taxon>
        <taxon>Bacteroidota</taxon>
        <taxon>Flavobacteriia</taxon>
        <taxon>Flavobacteriales</taxon>
        <taxon>Flavobacteriaceae</taxon>
        <taxon>Mesohalobacter</taxon>
    </lineage>
</organism>
<gene>
    <name evidence="2" type="ORF">FCN74_11500</name>
</gene>
<dbReference type="OrthoDB" id="116480at2"/>
<dbReference type="EMBL" id="SWMU01000005">
    <property type="protein sequence ID" value="TKS55567.1"/>
    <property type="molecule type" value="Genomic_DNA"/>
</dbReference>
<feature type="transmembrane region" description="Helical" evidence="1">
    <location>
        <begin position="88"/>
        <end position="108"/>
    </location>
</feature>
<dbReference type="AlphaFoldDB" id="A0A4U5TNK0"/>
<proteinExistence type="predicted"/>
<dbReference type="InterPro" id="IPR010539">
    <property type="entry name" value="BaxI_1-like"/>
</dbReference>
<feature type="transmembrane region" description="Helical" evidence="1">
    <location>
        <begin position="114"/>
        <end position="136"/>
    </location>
</feature>
<feature type="transmembrane region" description="Helical" evidence="1">
    <location>
        <begin position="175"/>
        <end position="199"/>
    </location>
</feature>
<dbReference type="RefSeq" id="WP_138932752.1">
    <property type="nucleotide sequence ID" value="NZ_SWMU01000005.1"/>
</dbReference>
<feature type="transmembrane region" description="Helical" evidence="1">
    <location>
        <begin position="219"/>
        <end position="240"/>
    </location>
</feature>
<feature type="transmembrane region" description="Helical" evidence="1">
    <location>
        <begin position="148"/>
        <end position="169"/>
    </location>
</feature>
<comment type="caution">
    <text evidence="2">The sequence shown here is derived from an EMBL/GenBank/DDBJ whole genome shotgun (WGS) entry which is preliminary data.</text>
</comment>